<dbReference type="EMBL" id="BEZZ01000421">
    <property type="protein sequence ID" value="GCC32237.1"/>
    <property type="molecule type" value="Genomic_DNA"/>
</dbReference>
<name>A0A401SPB9_CHIPU</name>
<sequence length="740" mass="84735">MEARGRLNLNLWLKCRLNVVTALIAQVYGIRLSKGEDDFLDTARLCEEGMEEAKAYGDVETQTEFMLNAVLLDLRLGRLKDRIKVLLEEIINLLKGRQFLSSRAQMILAQAFLQLSDLRRSETLCDSKEAAMQQKINLCLSAQKLIFDQLVSLGESVQHRDDGNIYSLPVFPLKNIYLPQIILMAKIKLRLGNASAQLITCSPKRWDTSHWQEILSSFTSALELCKEAALKQIDLEADLLFQKGKVLRQITEINYGKTLEAVNLLMEAINITGQGRLIEILHHVLRQPSKYKMLAWIAIRAANEVVRVLRNSQILTRDKEIGEESIKHLVQKELPEYVVLDFLASYQDFETENDELLPTLTTIQGQKVEEEEEGTKPVAPNEIPNFVSFYRKVAQSLNSVQFLNYNNHLRRLYNINLLPIRSLDENMNGEEPEYPDPKIAFTQPSEAQMHGVDIDFLKCAVNDVEDGAHTPVFHTDLCLRLALMHSFLKSHLPTYKNTCCAESIPVILYEIFEDSFKFLQFQPEVYTSVFGEYTLTTPTDSFVGQLTPQMSMAVHSTDKELRVQWYLPALAVPPPSCETHKILLVFAYNVKPVTLVSLKTSTLANASCGYKWIHLKRLIALHRKLSALRQKAEAYLQPEHAPSTSLQRSHQRMRQRYIRSEPATNVRKLPSTLEDMVLQLCKEIKELFIPGPEMKTETEVPFELSFDTLEQLEQIFNPAVGYTLKYGSLFKWLISFMEFE</sequence>
<gene>
    <name evidence="2" type="ORF">chiPu_0010698</name>
</gene>
<comment type="caution">
    <text evidence="2">The sequence shown here is derived from an EMBL/GenBank/DDBJ whole genome shotgun (WGS) entry which is preliminary data.</text>
</comment>
<accession>A0A401SPB9</accession>
<evidence type="ECO:0000313" key="3">
    <source>
        <dbReference type="Proteomes" id="UP000287033"/>
    </source>
</evidence>
<dbReference type="GO" id="GO:0060271">
    <property type="term" value="P:cilium assembly"/>
    <property type="evidence" value="ECO:0007669"/>
    <property type="project" value="TreeGrafter"/>
</dbReference>
<protein>
    <recommendedName>
        <fullName evidence="4">Cilia- and flagella-associated protein 54</fullName>
    </recommendedName>
</protein>
<organism evidence="2 3">
    <name type="scientific">Chiloscyllium punctatum</name>
    <name type="common">Brownbanded bambooshark</name>
    <name type="synonym">Hemiscyllium punctatum</name>
    <dbReference type="NCBI Taxonomy" id="137246"/>
    <lineage>
        <taxon>Eukaryota</taxon>
        <taxon>Metazoa</taxon>
        <taxon>Chordata</taxon>
        <taxon>Craniata</taxon>
        <taxon>Vertebrata</taxon>
        <taxon>Chondrichthyes</taxon>
        <taxon>Elasmobranchii</taxon>
        <taxon>Galeomorphii</taxon>
        <taxon>Galeoidea</taxon>
        <taxon>Orectolobiformes</taxon>
        <taxon>Hemiscylliidae</taxon>
        <taxon>Chiloscyllium</taxon>
    </lineage>
</organism>
<dbReference type="Proteomes" id="UP000287033">
    <property type="component" value="Unassembled WGS sequence"/>
</dbReference>
<feature type="chain" id="PRO_5019566789" description="Cilia- and flagella-associated protein 54" evidence="1">
    <location>
        <begin position="30"/>
        <end position="740"/>
    </location>
</feature>
<evidence type="ECO:0000313" key="2">
    <source>
        <dbReference type="EMBL" id="GCC32237.1"/>
    </source>
</evidence>
<dbReference type="PANTHER" id="PTHR33487:SF1">
    <property type="entry name" value="CILIA- AND FLAGELLA-ASSOCIATED PROTEIN 54"/>
    <property type="match status" value="1"/>
</dbReference>
<dbReference type="STRING" id="137246.A0A401SPB9"/>
<dbReference type="OMA" id="HVELGDC"/>
<keyword evidence="3" id="KW-1185">Reference proteome</keyword>
<evidence type="ECO:0000256" key="1">
    <source>
        <dbReference type="SAM" id="SignalP"/>
    </source>
</evidence>
<dbReference type="PANTHER" id="PTHR33487">
    <property type="entry name" value="CILIA- AND FLAGELLA-ASSOCIATED PROTEIN 54"/>
    <property type="match status" value="1"/>
</dbReference>
<dbReference type="OrthoDB" id="9949747at2759"/>
<feature type="signal peptide" evidence="1">
    <location>
        <begin position="1"/>
        <end position="29"/>
    </location>
</feature>
<reference evidence="2 3" key="1">
    <citation type="journal article" date="2018" name="Nat. Ecol. Evol.">
        <title>Shark genomes provide insights into elasmobranch evolution and the origin of vertebrates.</title>
        <authorList>
            <person name="Hara Y"/>
            <person name="Yamaguchi K"/>
            <person name="Onimaru K"/>
            <person name="Kadota M"/>
            <person name="Koyanagi M"/>
            <person name="Keeley SD"/>
            <person name="Tatsumi K"/>
            <person name="Tanaka K"/>
            <person name="Motone F"/>
            <person name="Kageyama Y"/>
            <person name="Nozu R"/>
            <person name="Adachi N"/>
            <person name="Nishimura O"/>
            <person name="Nakagawa R"/>
            <person name="Tanegashima C"/>
            <person name="Kiyatake I"/>
            <person name="Matsumoto R"/>
            <person name="Murakumo K"/>
            <person name="Nishida K"/>
            <person name="Terakita A"/>
            <person name="Kuratani S"/>
            <person name="Sato K"/>
            <person name="Hyodo S Kuraku.S."/>
        </authorList>
    </citation>
    <scope>NUCLEOTIDE SEQUENCE [LARGE SCALE GENOMIC DNA]</scope>
</reference>
<dbReference type="AlphaFoldDB" id="A0A401SPB9"/>
<proteinExistence type="predicted"/>
<keyword evidence="1" id="KW-0732">Signal</keyword>
<evidence type="ECO:0008006" key="4">
    <source>
        <dbReference type="Google" id="ProtNLM"/>
    </source>
</evidence>